<dbReference type="InterPro" id="IPR007197">
    <property type="entry name" value="rSAM"/>
</dbReference>
<evidence type="ECO:0000256" key="4">
    <source>
        <dbReference type="ARBA" id="ARBA00022723"/>
    </source>
</evidence>
<dbReference type="Pfam" id="PF16199">
    <property type="entry name" value="Radical_SAM_C"/>
    <property type="match status" value="1"/>
</dbReference>
<protein>
    <submittedName>
        <fullName evidence="8">Radical SAM domain protein</fullName>
    </submittedName>
</protein>
<evidence type="ECO:0000259" key="7">
    <source>
        <dbReference type="PROSITE" id="PS51918"/>
    </source>
</evidence>
<dbReference type="InterPro" id="IPR006638">
    <property type="entry name" value="Elp3/MiaA/NifB-like_rSAM"/>
</dbReference>
<dbReference type="AlphaFoldDB" id="F4A2S0"/>
<dbReference type="InterPro" id="IPR023404">
    <property type="entry name" value="rSAM_horseshoe"/>
</dbReference>
<dbReference type="Pfam" id="PF04055">
    <property type="entry name" value="Radical_SAM"/>
    <property type="match status" value="1"/>
</dbReference>
<gene>
    <name evidence="8" type="ordered locus">Mahau_1052</name>
</gene>
<dbReference type="SFLD" id="SFLDG01086">
    <property type="entry name" value="elongater_protein-like"/>
    <property type="match status" value="1"/>
</dbReference>
<dbReference type="GO" id="GO:0002926">
    <property type="term" value="P:tRNA wobble base 5-methoxycarbonylmethyl-2-thiouridinylation"/>
    <property type="evidence" value="ECO:0007669"/>
    <property type="project" value="TreeGrafter"/>
</dbReference>
<dbReference type="Gene3D" id="3.80.30.20">
    <property type="entry name" value="tm_1862 like domain"/>
    <property type="match status" value="1"/>
</dbReference>
<keyword evidence="6" id="KW-0411">Iron-sulfur</keyword>
<dbReference type="PROSITE" id="PS51918">
    <property type="entry name" value="RADICAL_SAM"/>
    <property type="match status" value="1"/>
</dbReference>
<dbReference type="SFLD" id="SFLDG01082">
    <property type="entry name" value="B12-binding_domain_containing"/>
    <property type="match status" value="1"/>
</dbReference>
<dbReference type="CDD" id="cd01335">
    <property type="entry name" value="Radical_SAM"/>
    <property type="match status" value="1"/>
</dbReference>
<evidence type="ECO:0000313" key="9">
    <source>
        <dbReference type="Proteomes" id="UP000008457"/>
    </source>
</evidence>
<keyword evidence="3" id="KW-0949">S-adenosyl-L-methionine</keyword>
<dbReference type="RefSeq" id="WP_013780680.1">
    <property type="nucleotide sequence ID" value="NC_015520.1"/>
</dbReference>
<evidence type="ECO:0000256" key="3">
    <source>
        <dbReference type="ARBA" id="ARBA00022691"/>
    </source>
</evidence>
<dbReference type="eggNOG" id="COG1243">
    <property type="taxonomic scope" value="Bacteria"/>
</dbReference>
<reference evidence="8 9" key="2">
    <citation type="journal article" date="2011" name="Stand. Genomic Sci.">
        <title>Complete genome sequence of Mahella australiensis type strain (50-1 BON).</title>
        <authorList>
            <person name="Sikorski J."/>
            <person name="Teshima H."/>
            <person name="Nolan M."/>
            <person name="Lucas S."/>
            <person name="Hammon N."/>
            <person name="Deshpande S."/>
            <person name="Cheng J.F."/>
            <person name="Pitluck S."/>
            <person name="Liolios K."/>
            <person name="Pagani I."/>
            <person name="Ivanova N."/>
            <person name="Huntemann M."/>
            <person name="Mavromatis K."/>
            <person name="Ovchinikova G."/>
            <person name="Pati A."/>
            <person name="Tapia R."/>
            <person name="Han C."/>
            <person name="Goodwin L."/>
            <person name="Chen A."/>
            <person name="Palaniappan K."/>
            <person name="Land M."/>
            <person name="Hauser L."/>
            <person name="Ngatchou-Djao O.D."/>
            <person name="Rohde M."/>
            <person name="Pukall R."/>
            <person name="Spring S."/>
            <person name="Abt B."/>
            <person name="Goker M."/>
            <person name="Detter J.C."/>
            <person name="Woyke T."/>
            <person name="Bristow J."/>
            <person name="Markowitz V."/>
            <person name="Hugenholtz P."/>
            <person name="Eisen J.A."/>
            <person name="Kyrpides N.C."/>
            <person name="Klenk H.P."/>
            <person name="Lapidus A."/>
        </authorList>
    </citation>
    <scope>NUCLEOTIDE SEQUENCE [LARGE SCALE GENOMIC DNA]</scope>
    <source>
        <strain evidence="9">DSM 15567 / CIP 107919 / 50-1 BON</strain>
    </source>
</reference>
<keyword evidence="4" id="KW-0479">Metal-binding</keyword>
<keyword evidence="9" id="KW-1185">Reference proteome</keyword>
<dbReference type="SMART" id="SM00729">
    <property type="entry name" value="Elp3"/>
    <property type="match status" value="1"/>
</dbReference>
<evidence type="ECO:0000256" key="2">
    <source>
        <dbReference type="ARBA" id="ARBA00022485"/>
    </source>
</evidence>
<dbReference type="SFLD" id="SFLDS00029">
    <property type="entry name" value="Radical_SAM"/>
    <property type="match status" value="1"/>
</dbReference>
<dbReference type="InterPro" id="IPR032432">
    <property type="entry name" value="Radical_SAM_C"/>
</dbReference>
<evidence type="ECO:0000256" key="1">
    <source>
        <dbReference type="ARBA" id="ARBA00001966"/>
    </source>
</evidence>
<dbReference type="OrthoDB" id="9815044at2"/>
<dbReference type="Proteomes" id="UP000008457">
    <property type="component" value="Chromosome"/>
</dbReference>
<evidence type="ECO:0000256" key="5">
    <source>
        <dbReference type="ARBA" id="ARBA00023004"/>
    </source>
</evidence>
<dbReference type="STRING" id="697281.Mahau_1052"/>
<dbReference type="KEGG" id="mas:Mahau_1052"/>
<evidence type="ECO:0000313" key="8">
    <source>
        <dbReference type="EMBL" id="AEE96250.1"/>
    </source>
</evidence>
<feature type="domain" description="Radical SAM core" evidence="7">
    <location>
        <begin position="1"/>
        <end position="238"/>
    </location>
</feature>
<dbReference type="HOGENOM" id="CLU_057482_0_0_9"/>
<dbReference type="PANTHER" id="PTHR11135:SF0">
    <property type="entry name" value="ELONGATOR COMPLEX PROTEIN 3"/>
    <property type="match status" value="1"/>
</dbReference>
<organism evidence="8 9">
    <name type="scientific">Mahella australiensis (strain DSM 15567 / CIP 107919 / 50-1 BON)</name>
    <dbReference type="NCBI Taxonomy" id="697281"/>
    <lineage>
        <taxon>Bacteria</taxon>
        <taxon>Bacillati</taxon>
        <taxon>Bacillota</taxon>
        <taxon>Clostridia</taxon>
        <taxon>Thermoanaerobacterales</taxon>
        <taxon>Thermoanaerobacterales Family IV. Incertae Sedis</taxon>
        <taxon>Mahella</taxon>
    </lineage>
</organism>
<keyword evidence="5" id="KW-0408">Iron</keyword>
<dbReference type="GO" id="GO:0046872">
    <property type="term" value="F:metal ion binding"/>
    <property type="evidence" value="ECO:0007669"/>
    <property type="project" value="UniProtKB-KW"/>
</dbReference>
<keyword evidence="2" id="KW-0004">4Fe-4S</keyword>
<dbReference type="SUPFAM" id="SSF102114">
    <property type="entry name" value="Radical SAM enzymes"/>
    <property type="match status" value="1"/>
</dbReference>
<dbReference type="GO" id="GO:0003824">
    <property type="term" value="F:catalytic activity"/>
    <property type="evidence" value="ECO:0007669"/>
    <property type="project" value="InterPro"/>
</dbReference>
<dbReference type="InterPro" id="IPR039661">
    <property type="entry name" value="ELP3"/>
</dbReference>
<dbReference type="GO" id="GO:0051539">
    <property type="term" value="F:4 iron, 4 sulfur cluster binding"/>
    <property type="evidence" value="ECO:0007669"/>
    <property type="project" value="UniProtKB-KW"/>
</dbReference>
<reference evidence="9" key="1">
    <citation type="submission" date="2010-11" db="EMBL/GenBank/DDBJ databases">
        <title>The complete genome of Mahella australiensis DSM 15567.</title>
        <authorList>
            <consortium name="US DOE Joint Genome Institute (JGI-PGF)"/>
            <person name="Lucas S."/>
            <person name="Copeland A."/>
            <person name="Lapidus A."/>
            <person name="Bruce D."/>
            <person name="Goodwin L."/>
            <person name="Pitluck S."/>
            <person name="Kyrpides N."/>
            <person name="Mavromatis K."/>
            <person name="Pagani I."/>
            <person name="Ivanova N."/>
            <person name="Teshima H."/>
            <person name="Brettin T."/>
            <person name="Detter J.C."/>
            <person name="Han C."/>
            <person name="Tapia R."/>
            <person name="Land M."/>
            <person name="Hauser L."/>
            <person name="Markowitz V."/>
            <person name="Cheng J.-F."/>
            <person name="Hugenholtz P."/>
            <person name="Woyke T."/>
            <person name="Wu D."/>
            <person name="Spring S."/>
            <person name="Pukall R."/>
            <person name="Steenblock K."/>
            <person name="Schneider S."/>
            <person name="Klenk H.-P."/>
            <person name="Eisen J.A."/>
        </authorList>
    </citation>
    <scope>NUCLEOTIDE SEQUENCE [LARGE SCALE GENOMIC DNA]</scope>
    <source>
        <strain evidence="9">DSM 15567 / CIP 107919 / 50-1 BON</strain>
    </source>
</reference>
<accession>F4A2S0</accession>
<dbReference type="GO" id="GO:0005737">
    <property type="term" value="C:cytoplasm"/>
    <property type="evidence" value="ECO:0007669"/>
    <property type="project" value="TreeGrafter"/>
</dbReference>
<name>F4A2S0_MAHA5</name>
<comment type="cofactor">
    <cofactor evidence="1">
        <name>[4Fe-4S] cluster</name>
        <dbReference type="ChEBI" id="CHEBI:49883"/>
    </cofactor>
</comment>
<proteinExistence type="predicted"/>
<evidence type="ECO:0000256" key="6">
    <source>
        <dbReference type="ARBA" id="ARBA00023014"/>
    </source>
</evidence>
<dbReference type="InterPro" id="IPR058240">
    <property type="entry name" value="rSAM_sf"/>
</dbReference>
<sequence length="360" mass="39786">MKKRKRYIIPVFIPQQGCPFQCIYCNQYAITGMRQDILSQADKILRQAILTAPSGTDIEVAFYGGTFTAMPQDVQESLLKLAASYRQYINITDIRLSTRPDYINPPILDMLSHNGVTVIELGAQSMDDAVLHASGRGHSSKDVEDAAYLIKEYDIKLGIQLMVGLPSDDAGKDMRSVIKAIDIGADFIRIYPTLVIKDTPLERLYLKGRYKPLSLYDAVTVSAGMLCVCIANDIPVIRIGLQPSDGIQLGKDVVTGPFHPAFGELVKSHLYLDAIKDSLKSVRYGESDAVILRAHPSELSIVLGQKRSNVRGLMDLGLKKVDVIPSSDVEAGNIQLEIASCGLYNMSIKDYCRRRCEGRI</sequence>
<dbReference type="EMBL" id="CP002360">
    <property type="protein sequence ID" value="AEE96250.1"/>
    <property type="molecule type" value="Genomic_DNA"/>
</dbReference>
<dbReference type="PANTHER" id="PTHR11135">
    <property type="entry name" value="HISTONE ACETYLTRANSFERASE-RELATED"/>
    <property type="match status" value="1"/>
</dbReference>